<evidence type="ECO:0000313" key="5">
    <source>
        <dbReference type="EMBL" id="ADG14002.1"/>
    </source>
</evidence>
<evidence type="ECO:0000259" key="4">
    <source>
        <dbReference type="PROSITE" id="PS51371"/>
    </source>
</evidence>
<evidence type="ECO:0000313" key="6">
    <source>
        <dbReference type="Proteomes" id="UP000002061"/>
    </source>
</evidence>
<keyword evidence="6" id="KW-1185">Reference proteome</keyword>
<sequence>MVADVPVVMIMKEPIIVGGNISVYDVAKLMVKENVPCVLVVYEKNRDKIGVAKDEDIVKKVIFKKIPLDKVKVEEIVSEDILKVPPDKTITEVLNLMKKTGKKEVFIVDEGKIIGMITIDEIINISPELLDTLKSLVDYLLKIIDEVLEEDKKIG</sequence>
<dbReference type="Gene3D" id="3.10.580.10">
    <property type="entry name" value="CBS-domain"/>
    <property type="match status" value="1"/>
</dbReference>
<accession>D5VTU9</accession>
<evidence type="ECO:0000256" key="2">
    <source>
        <dbReference type="ARBA" id="ARBA00023122"/>
    </source>
</evidence>
<dbReference type="PROSITE" id="PS51371">
    <property type="entry name" value="CBS"/>
    <property type="match status" value="2"/>
</dbReference>
<dbReference type="eggNOG" id="arCOG00606">
    <property type="taxonomic scope" value="Archaea"/>
</dbReference>
<dbReference type="SUPFAM" id="SSF54631">
    <property type="entry name" value="CBS-domain pair"/>
    <property type="match status" value="1"/>
</dbReference>
<dbReference type="InterPro" id="IPR046342">
    <property type="entry name" value="CBS_dom_sf"/>
</dbReference>
<dbReference type="RefSeq" id="WP_013100747.1">
    <property type="nucleotide sequence ID" value="NC_014122.1"/>
</dbReference>
<dbReference type="Pfam" id="PF00571">
    <property type="entry name" value="CBS"/>
    <property type="match status" value="2"/>
</dbReference>
<evidence type="ECO:0000256" key="1">
    <source>
        <dbReference type="ARBA" id="ARBA00022737"/>
    </source>
</evidence>
<dbReference type="Proteomes" id="UP000002061">
    <property type="component" value="Chromosome"/>
</dbReference>
<feature type="domain" description="CBS" evidence="4">
    <location>
        <begin position="77"/>
        <end position="132"/>
    </location>
</feature>
<protein>
    <submittedName>
        <fullName evidence="5">Signal transduction protein with CBS domains</fullName>
    </submittedName>
</protein>
<dbReference type="InterPro" id="IPR051257">
    <property type="entry name" value="Diverse_CBS-Domain"/>
</dbReference>
<dbReference type="PANTHER" id="PTHR43080">
    <property type="entry name" value="CBS DOMAIN-CONTAINING PROTEIN CBSX3, MITOCHONDRIAL"/>
    <property type="match status" value="1"/>
</dbReference>
<keyword evidence="1" id="KW-0677">Repeat</keyword>
<dbReference type="InterPro" id="IPR000644">
    <property type="entry name" value="CBS_dom"/>
</dbReference>
<dbReference type="AlphaFoldDB" id="D5VTU9"/>
<evidence type="ECO:0000256" key="3">
    <source>
        <dbReference type="PROSITE-ProRule" id="PRU00703"/>
    </source>
</evidence>
<organism evidence="5 6">
    <name type="scientific">Methanocaldococcus infernus (strain DSM 11812 / JCM 15783 / ME)</name>
    <dbReference type="NCBI Taxonomy" id="573063"/>
    <lineage>
        <taxon>Archaea</taxon>
        <taxon>Methanobacteriati</taxon>
        <taxon>Methanobacteriota</taxon>
        <taxon>Methanomada group</taxon>
        <taxon>Methanococci</taxon>
        <taxon>Methanococcales</taxon>
        <taxon>Methanocaldococcaceae</taxon>
        <taxon>Methanocaldococcus</taxon>
    </lineage>
</organism>
<dbReference type="KEGG" id="mif:Metin_1352"/>
<dbReference type="SMART" id="SM00116">
    <property type="entry name" value="CBS"/>
    <property type="match status" value="2"/>
</dbReference>
<gene>
    <name evidence="5" type="ordered locus">Metin_1352</name>
</gene>
<dbReference type="EMBL" id="CP002009">
    <property type="protein sequence ID" value="ADG14002.1"/>
    <property type="molecule type" value="Genomic_DNA"/>
</dbReference>
<dbReference type="HOGENOM" id="CLU_124806_0_0_2"/>
<feature type="domain" description="CBS" evidence="4">
    <location>
        <begin position="9"/>
        <end position="68"/>
    </location>
</feature>
<keyword evidence="2 3" id="KW-0129">CBS domain</keyword>
<dbReference type="PANTHER" id="PTHR43080:SF2">
    <property type="entry name" value="CBS DOMAIN-CONTAINING PROTEIN"/>
    <property type="match status" value="1"/>
</dbReference>
<dbReference type="GeneID" id="9132383"/>
<dbReference type="STRING" id="573063.Metin_1352"/>
<reference evidence="5" key="1">
    <citation type="submission" date="2010-04" db="EMBL/GenBank/DDBJ databases">
        <title>Complete sequence of Methanocaldococcus infernus ME.</title>
        <authorList>
            <consortium name="US DOE Joint Genome Institute"/>
            <person name="Lucas S."/>
            <person name="Copeland A."/>
            <person name="Lapidus A."/>
            <person name="Cheng J.-F."/>
            <person name="Bruce D."/>
            <person name="Goodwin L."/>
            <person name="Pitluck S."/>
            <person name="Munk A.C."/>
            <person name="Detter J.C."/>
            <person name="Han C."/>
            <person name="Tapia R."/>
            <person name="Land M."/>
            <person name="Hauser L."/>
            <person name="Kyrpides N."/>
            <person name="Mikhailova N."/>
            <person name="Sieprawska-Lupa M."/>
            <person name="Whitman W.B."/>
            <person name="Woyke T."/>
        </authorList>
    </citation>
    <scope>NUCLEOTIDE SEQUENCE [LARGE SCALE GENOMIC DNA]</scope>
    <source>
        <strain evidence="5">ME</strain>
    </source>
</reference>
<name>D5VTU9_METIM</name>
<dbReference type="OrthoDB" id="65817at2157"/>
<proteinExistence type="predicted"/>